<name>A0A1E1LVE4_RHYSE</name>
<accession>A0A1E1LVE4</accession>
<evidence type="ECO:0000313" key="3">
    <source>
        <dbReference type="EMBL" id="CZT40833.1"/>
    </source>
</evidence>
<dbReference type="InterPro" id="IPR036869">
    <property type="entry name" value="J_dom_sf"/>
</dbReference>
<dbReference type="SMART" id="SM00271">
    <property type="entry name" value="DnaJ"/>
    <property type="match status" value="1"/>
</dbReference>
<protein>
    <recommendedName>
        <fullName evidence="2">J domain-containing protein</fullName>
    </recommendedName>
</protein>
<feature type="domain" description="J" evidence="2">
    <location>
        <begin position="8"/>
        <end position="73"/>
    </location>
</feature>
<organism evidence="3 4">
    <name type="scientific">Rhynchosporium secalis</name>
    <name type="common">Barley scald fungus</name>
    <dbReference type="NCBI Taxonomy" id="38038"/>
    <lineage>
        <taxon>Eukaryota</taxon>
        <taxon>Fungi</taxon>
        <taxon>Dikarya</taxon>
        <taxon>Ascomycota</taxon>
        <taxon>Pezizomycotina</taxon>
        <taxon>Leotiomycetes</taxon>
        <taxon>Helotiales</taxon>
        <taxon>Ploettnerulaceae</taxon>
        <taxon>Rhynchosporium</taxon>
    </lineage>
</organism>
<reference evidence="4" key="1">
    <citation type="submission" date="2016-03" db="EMBL/GenBank/DDBJ databases">
        <authorList>
            <person name="Guldener U."/>
        </authorList>
    </citation>
    <scope>NUCLEOTIDE SEQUENCE [LARGE SCALE GENOMIC DNA]</scope>
</reference>
<feature type="compositionally biased region" description="Basic and acidic residues" evidence="1">
    <location>
        <begin position="178"/>
        <end position="197"/>
    </location>
</feature>
<dbReference type="InterPro" id="IPR050817">
    <property type="entry name" value="DjlA_DnaK_co-chaperone"/>
</dbReference>
<feature type="region of interest" description="Disordered" evidence="1">
    <location>
        <begin position="153"/>
        <end position="197"/>
    </location>
</feature>
<dbReference type="PROSITE" id="PS50076">
    <property type="entry name" value="DNAJ_2"/>
    <property type="match status" value="1"/>
</dbReference>
<dbReference type="Gene3D" id="1.10.287.110">
    <property type="entry name" value="DnaJ domain"/>
    <property type="match status" value="1"/>
</dbReference>
<gene>
    <name evidence="3" type="ORF">RSE6_00497</name>
</gene>
<dbReference type="InterPro" id="IPR001623">
    <property type="entry name" value="DnaJ_domain"/>
</dbReference>
<keyword evidence="4" id="KW-1185">Reference proteome</keyword>
<evidence type="ECO:0000256" key="1">
    <source>
        <dbReference type="SAM" id="MobiDB-lite"/>
    </source>
</evidence>
<feature type="compositionally biased region" description="Basic and acidic residues" evidence="1">
    <location>
        <begin position="153"/>
        <end position="170"/>
    </location>
</feature>
<sequence>MASLPDFDPYKALEIRSTASSDEITASYRRLARKHHPDKNPDNAAATEKMQEINAAHELLSNTELRAKYDSEISAPSGYFDSDDDRYQYQPTNDWPHDLFRTARDARASFELYRNFERGSRPQGDEDHNAFFERISREYLAYAEELRLKADRQQRAAREAQKKNKQDAKQHAKNKVAQNEKERQAQTWKEENKVQEQVWKEKDATTAQEQRDTCLHSHFWPRHQSKAKFTCMGCWQKRGPTSFECPHCHLLQCQSCLNGFKAKRSASAKFSA</sequence>
<dbReference type="EMBL" id="FJVC01000007">
    <property type="protein sequence ID" value="CZT40833.1"/>
    <property type="molecule type" value="Genomic_DNA"/>
</dbReference>
<proteinExistence type="predicted"/>
<dbReference type="PRINTS" id="PR00625">
    <property type="entry name" value="JDOMAIN"/>
</dbReference>
<evidence type="ECO:0000313" key="4">
    <source>
        <dbReference type="Proteomes" id="UP000177625"/>
    </source>
</evidence>
<dbReference type="SUPFAM" id="SSF46565">
    <property type="entry name" value="Chaperone J-domain"/>
    <property type="match status" value="1"/>
</dbReference>
<dbReference type="PANTHER" id="PTHR24074">
    <property type="entry name" value="CO-CHAPERONE PROTEIN DJLA"/>
    <property type="match status" value="1"/>
</dbReference>
<dbReference type="CDD" id="cd06257">
    <property type="entry name" value="DnaJ"/>
    <property type="match status" value="1"/>
</dbReference>
<dbReference type="Pfam" id="PF00226">
    <property type="entry name" value="DnaJ"/>
    <property type="match status" value="1"/>
</dbReference>
<dbReference type="AlphaFoldDB" id="A0A1E1LVE4"/>
<evidence type="ECO:0000259" key="2">
    <source>
        <dbReference type="PROSITE" id="PS50076"/>
    </source>
</evidence>
<dbReference type="Proteomes" id="UP000177625">
    <property type="component" value="Unassembled WGS sequence"/>
</dbReference>